<dbReference type="Proteomes" id="UP000668572">
    <property type="component" value="Unassembled WGS sequence"/>
</dbReference>
<organism evidence="1 2">
    <name type="scientific">Xanthomonas manihotis</name>
    <dbReference type="NCBI Taxonomy" id="43353"/>
    <lineage>
        <taxon>Bacteria</taxon>
        <taxon>Pseudomonadati</taxon>
        <taxon>Pseudomonadota</taxon>
        <taxon>Gammaproteobacteria</taxon>
        <taxon>Lysobacterales</taxon>
        <taxon>Lysobacteraceae</taxon>
        <taxon>Xanthomonas</taxon>
    </lineage>
</organism>
<dbReference type="EMBL" id="JAGHXW010000002">
    <property type="protein sequence ID" value="MBO9758151.1"/>
    <property type="molecule type" value="Genomic_DNA"/>
</dbReference>
<dbReference type="AlphaFoldDB" id="A0A8I1XJ31"/>
<dbReference type="RefSeq" id="WP_017157586.1">
    <property type="nucleotide sequence ID" value="NZ_CP083575.1"/>
</dbReference>
<evidence type="ECO:0000313" key="2">
    <source>
        <dbReference type="Proteomes" id="UP000668572"/>
    </source>
</evidence>
<reference evidence="1" key="1">
    <citation type="submission" date="2021-03" db="EMBL/GenBank/DDBJ databases">
        <title>Molecular characterization of Xanthomonas species pathogenic on Araceae and the development of a triplex TaqMan assay for detection of X. phaseoli pv. dieffenbachiae.</title>
        <authorList>
            <person name="Van Der Wolf J."/>
            <person name="Krijger M."/>
            <person name="Mendes O."/>
            <person name="Brankovics B."/>
            <person name="Bonants P."/>
            <person name="Meekes E."/>
        </authorList>
    </citation>
    <scope>NUCLEOTIDE SEQUENCE</scope>
    <source>
        <strain evidence="1">NBC1264</strain>
    </source>
</reference>
<accession>A0A8I1XJ31</accession>
<name>A0A8I1XJ31_XANMN</name>
<proteinExistence type="predicted"/>
<evidence type="ECO:0000313" key="1">
    <source>
        <dbReference type="EMBL" id="MBO9758151.1"/>
    </source>
</evidence>
<sequence>MYEQCSDTRVFRDGPHACHCILKQGCAQFDALSASILRELCEHHDRYRIRHVAPDGTGGLPVCDGTRCKSVIPEHISIGINHDEGPAGPVETVGQCTPFQPIVQ</sequence>
<protein>
    <submittedName>
        <fullName evidence="1">Uncharacterized protein</fullName>
    </submittedName>
</protein>
<comment type="caution">
    <text evidence="1">The sequence shown here is derived from an EMBL/GenBank/DDBJ whole genome shotgun (WGS) entry which is preliminary data.</text>
</comment>
<gene>
    <name evidence="1" type="ORF">J7405_00955</name>
</gene>